<evidence type="ECO:0000313" key="2">
    <source>
        <dbReference type="EMBL" id="QCK15291.1"/>
    </source>
</evidence>
<dbReference type="Pfam" id="PF03538">
    <property type="entry name" value="VRP1"/>
    <property type="match status" value="1"/>
</dbReference>
<dbReference type="KEGG" id="fpf:DCC35_11300"/>
<gene>
    <name evidence="2" type="ORF">DCC35_11300</name>
</gene>
<keyword evidence="1" id="KW-0843">Virulence</keyword>
<evidence type="ECO:0000313" key="3">
    <source>
        <dbReference type="Proteomes" id="UP000298616"/>
    </source>
</evidence>
<name>A0A4D7JI35_9BACT</name>
<protein>
    <submittedName>
        <fullName evidence="2">Uncharacterized protein</fullName>
    </submittedName>
</protein>
<dbReference type="Proteomes" id="UP000298616">
    <property type="component" value="Chromosome"/>
</dbReference>
<dbReference type="OrthoDB" id="9776208at2"/>
<sequence length="830" mass="94478">MVVEYSLDPVEEKELVVSGTIQLQNRQAAKQFIINAYDKDLRSEQLLGEGITDRNGKYIIKYNSKSILRAERGSADIFLRIYDPKNRLAGVSDILFNAPNIAKIDFNLKTDEVELLSEFDVIKLSISPLLSDVKITELDESEKHQDISFLSAETGYSQEQVLHFVQAHYFQADSNIDASFWYVVLGTSFYRNSQFKDLKEQRDIITQSLKKLDEPGIRKSLNIAFANNKIEPVGEEFIERWIILFEEYASVFEVTSKDTFTKKALEEVGIKNKNKQLKFAKAYSKHKSFSRELIEELKKEKFKVSEINDLQTTYDLNRYTNADFEIVKAIKQKFDVREPKNIRLVAKRSKKDWIDLVKKTPKANPMLLPKDNIIPKNQEKSLSEIYGVTLYEQFSAAFPTTAFSGELDRAIKSKNTSGLNNPREVKKVIDSNSEFEFLTTPIDEFAKENNELKNNENLRLEFKALQRVFKLTPDFESTNTLMNDNLHSAHSIYSMGESEFVRKYEKKPGFTKAKAIVTWRKAEATKIASTTIVAELKATQNAGAVAALEAGNEAISDFPNWENLFKGGDVCECKHCRSVYSPAAYFADLLMFLKDRKPKGISAKETLFNRRPDLGYLELNCANANVTLPYIDVVNEVLEAVVADGDNDKELPGFTTIDDSDLELAKSNVVAALQAQNLSIGENTHLARVNTSDNWVIHSDTFTYLLKKKGGANYFAEILRNTKAKADELRAYPQYVNPFAYQKLSSSKFPFSLPFDLYGEEVKASFKKLNISRWKLMQLFKGTTAPNNASEGEVASVYFGISVPDEKKLSFRHHRQHNLNFGEKMIMQPC</sequence>
<dbReference type="EMBL" id="CP028923">
    <property type="protein sequence ID" value="QCK15291.1"/>
    <property type="molecule type" value="Genomic_DNA"/>
</dbReference>
<reference evidence="2 3" key="1">
    <citation type="submission" date="2018-04" db="EMBL/GenBank/DDBJ databases">
        <title>Complete genome uncultured novel isolate.</title>
        <authorList>
            <person name="Merlino G."/>
        </authorList>
    </citation>
    <scope>NUCLEOTIDE SEQUENCE [LARGE SCALE GENOMIC DNA]</scope>
    <source>
        <strain evidence="3">R1DC9</strain>
    </source>
</reference>
<dbReference type="AlphaFoldDB" id="A0A4D7JI35"/>
<evidence type="ECO:0000256" key="1">
    <source>
        <dbReference type="ARBA" id="ARBA00023026"/>
    </source>
</evidence>
<proteinExistence type="predicted"/>
<dbReference type="InterPro" id="IPR018003">
    <property type="entry name" value="Insecticidal_toxin/plasmid_vir"/>
</dbReference>
<accession>A0A4D7JI35</accession>
<keyword evidence="3" id="KW-1185">Reference proteome</keyword>
<organism evidence="2 3">
    <name type="scientific">Mangrovivirga cuniculi</name>
    <dbReference type="NCBI Taxonomy" id="2715131"/>
    <lineage>
        <taxon>Bacteria</taxon>
        <taxon>Pseudomonadati</taxon>
        <taxon>Bacteroidota</taxon>
        <taxon>Cytophagia</taxon>
        <taxon>Cytophagales</taxon>
        <taxon>Mangrovivirgaceae</taxon>
        <taxon>Mangrovivirga</taxon>
    </lineage>
</organism>
<dbReference type="RefSeq" id="WP_137090879.1">
    <property type="nucleotide sequence ID" value="NZ_CP028923.1"/>
</dbReference>